<evidence type="ECO:0000313" key="1">
    <source>
        <dbReference type="EMBL" id="MCM3714677.1"/>
    </source>
</evidence>
<keyword evidence="1" id="KW-0449">Lipoprotein</keyword>
<dbReference type="Gene3D" id="2.50.20.10">
    <property type="entry name" value="Lipoprotein localisation LolA/LolB/LppX"/>
    <property type="match status" value="1"/>
</dbReference>
<dbReference type="RefSeq" id="WP_251223449.1">
    <property type="nucleotide sequence ID" value="NZ_JAMBOL010000009.1"/>
</dbReference>
<name>A0A9X2DQR1_9BACI</name>
<reference evidence="1" key="1">
    <citation type="submission" date="2022-05" db="EMBL/GenBank/DDBJ databases">
        <title>Comparative Genomics of Spacecraft Associated Microbes.</title>
        <authorList>
            <person name="Tran M.T."/>
            <person name="Wright A."/>
            <person name="Seuylemezian A."/>
            <person name="Eisen J."/>
            <person name="Coil D."/>
        </authorList>
    </citation>
    <scope>NUCLEOTIDE SEQUENCE</scope>
    <source>
        <strain evidence="1">214.1.1</strain>
    </source>
</reference>
<keyword evidence="2" id="KW-1185">Reference proteome</keyword>
<dbReference type="Proteomes" id="UP001139179">
    <property type="component" value="Unassembled WGS sequence"/>
</dbReference>
<dbReference type="PANTHER" id="PTHR37507:SF2">
    <property type="entry name" value="SPORULATION PROTEIN YDCC"/>
    <property type="match status" value="1"/>
</dbReference>
<protein>
    <submittedName>
        <fullName evidence="1">Outer membrane lipoprotein carrier protein LolA</fullName>
    </submittedName>
</protein>
<dbReference type="PANTHER" id="PTHR37507">
    <property type="entry name" value="SPORULATION PROTEIN YDCC"/>
    <property type="match status" value="1"/>
</dbReference>
<dbReference type="EMBL" id="JAMBOL010000009">
    <property type="protein sequence ID" value="MCM3714677.1"/>
    <property type="molecule type" value="Genomic_DNA"/>
</dbReference>
<evidence type="ECO:0000313" key="2">
    <source>
        <dbReference type="Proteomes" id="UP001139179"/>
    </source>
</evidence>
<dbReference type="AlphaFoldDB" id="A0A9X2DQR1"/>
<sequence length="339" mass="38308">MKKAGWVAALTLILAIMLVGCGEKSQEDIMSDLDGKLTEMTGYKTNSTMTLETGNESQTYEVEVWYQAKNYYRVALQNQEKDQSQIILRNDDGVFVLTPALNKSFRFQSDWPTNSSQVYLYESLIQDILMDPERSFQATDDHYVFQTNTNYQNKNLSTQEITLNKKDLSPVQVKIMNTDLEVLVQLDFNSFEWNTSFNEGDFDMERNMTGAQMTEEPAMAEPSEALTVHYPMYTPDGTEFDSSQTIEAETGQRVVLQYMGEQPFTLIQEQSQVVPASTVSTPMSVNEGEPVDLGFTIGVMTEESLSWSYNGVDFLLASAALNEDEMMAIARSVYGTQEK</sequence>
<accession>A0A9X2DQR1</accession>
<dbReference type="InterPro" id="IPR029046">
    <property type="entry name" value="LolA/LolB/LppX"/>
</dbReference>
<dbReference type="PROSITE" id="PS51257">
    <property type="entry name" value="PROKAR_LIPOPROTEIN"/>
    <property type="match status" value="1"/>
</dbReference>
<comment type="caution">
    <text evidence="1">The sequence shown here is derived from an EMBL/GenBank/DDBJ whole genome shotgun (WGS) entry which is preliminary data.</text>
</comment>
<organism evidence="1 2">
    <name type="scientific">Halalkalibacter oceani</name>
    <dbReference type="NCBI Taxonomy" id="1653776"/>
    <lineage>
        <taxon>Bacteria</taxon>
        <taxon>Bacillati</taxon>
        <taxon>Bacillota</taxon>
        <taxon>Bacilli</taxon>
        <taxon>Bacillales</taxon>
        <taxon>Bacillaceae</taxon>
        <taxon>Halalkalibacter</taxon>
    </lineage>
</organism>
<gene>
    <name evidence="1" type="ORF">M3202_11370</name>
</gene>
<dbReference type="InterPro" id="IPR052944">
    <property type="entry name" value="Sporulation_related"/>
</dbReference>
<proteinExistence type="predicted"/>
<dbReference type="SUPFAM" id="SSF89392">
    <property type="entry name" value="Prokaryotic lipoproteins and lipoprotein localization factors"/>
    <property type="match status" value="1"/>
</dbReference>